<dbReference type="Pfam" id="PF00485">
    <property type="entry name" value="PRK"/>
    <property type="match status" value="1"/>
</dbReference>
<accession>A0ABV2EN15</accession>
<name>A0ABV2EN15_9CAUL</name>
<dbReference type="EMBL" id="JBEPLU010000003">
    <property type="protein sequence ID" value="MET3528439.1"/>
    <property type="molecule type" value="Genomic_DNA"/>
</dbReference>
<reference evidence="2 3" key="1">
    <citation type="submission" date="2024-06" db="EMBL/GenBank/DDBJ databases">
        <title>Genomic Encyclopedia of Type Strains, Phase IV (KMG-IV): sequencing the most valuable type-strain genomes for metagenomic binning, comparative biology and taxonomic classification.</title>
        <authorList>
            <person name="Goeker M."/>
        </authorList>
    </citation>
    <scope>NUCLEOTIDE SEQUENCE [LARGE SCALE GENOMIC DNA]</scope>
    <source>
        <strain evidence="2 3">DSM 17809</strain>
    </source>
</reference>
<dbReference type="GO" id="GO:0008887">
    <property type="term" value="F:glycerate kinase activity"/>
    <property type="evidence" value="ECO:0007669"/>
    <property type="project" value="UniProtKB-EC"/>
</dbReference>
<evidence type="ECO:0000259" key="1">
    <source>
        <dbReference type="Pfam" id="PF00485"/>
    </source>
</evidence>
<proteinExistence type="predicted"/>
<feature type="domain" description="Phosphoribulokinase/uridine kinase" evidence="1">
    <location>
        <begin position="44"/>
        <end position="155"/>
    </location>
</feature>
<keyword evidence="3" id="KW-1185">Reference proteome</keyword>
<dbReference type="Proteomes" id="UP001549110">
    <property type="component" value="Unassembled WGS sequence"/>
</dbReference>
<keyword evidence="2" id="KW-0808">Transferase</keyword>
<organism evidence="2 3">
    <name type="scientific">Phenylobacterium koreense</name>
    <dbReference type="NCBI Taxonomy" id="266125"/>
    <lineage>
        <taxon>Bacteria</taxon>
        <taxon>Pseudomonadati</taxon>
        <taxon>Pseudomonadota</taxon>
        <taxon>Alphaproteobacteria</taxon>
        <taxon>Caulobacterales</taxon>
        <taxon>Caulobacteraceae</taxon>
        <taxon>Phenylobacterium</taxon>
    </lineage>
</organism>
<evidence type="ECO:0000313" key="2">
    <source>
        <dbReference type="EMBL" id="MET3528439.1"/>
    </source>
</evidence>
<sequence length="289" mass="31744">MRPSWLAQFLADERLPESYGAFVEEVARPLADDIAGRADAPGLVVGICGAQGSGKSTLTAALARLLEMRGLKAAVLSLDDLYLTHAERQALAAQAHPLLATRGVPGTHDVALGERLLVELDQPGSVALPAFDKARDDRVAGPSFEGPADVVLFEGWCVGARPQRPEDLAVPINDLERKRDPDGAWRAYVNEALAGPYRRLFSRIDHLVLLQAPGFEAVLGWRLEQERKLRERLAREGRDLARVMSDEQVRAFVQHYERLTRWILAEMPGRADMVVPLDAARRPVAARGA</sequence>
<dbReference type="SUPFAM" id="SSF52540">
    <property type="entry name" value="P-loop containing nucleoside triphosphate hydrolases"/>
    <property type="match status" value="1"/>
</dbReference>
<protein>
    <submittedName>
        <fullName evidence="2">D-glycerate 3-kinase</fullName>
        <ecNumber evidence="2">2.7.1.31</ecNumber>
    </submittedName>
</protein>
<dbReference type="InterPro" id="IPR006083">
    <property type="entry name" value="PRK/URK"/>
</dbReference>
<gene>
    <name evidence="2" type="ORF">ABID41_003578</name>
</gene>
<evidence type="ECO:0000313" key="3">
    <source>
        <dbReference type="Proteomes" id="UP001549110"/>
    </source>
</evidence>
<dbReference type="Gene3D" id="3.40.50.300">
    <property type="entry name" value="P-loop containing nucleotide triphosphate hydrolases"/>
    <property type="match status" value="1"/>
</dbReference>
<dbReference type="RefSeq" id="WP_354298340.1">
    <property type="nucleotide sequence ID" value="NZ_JBEPLU010000003.1"/>
</dbReference>
<comment type="caution">
    <text evidence="2">The sequence shown here is derived from an EMBL/GenBank/DDBJ whole genome shotgun (WGS) entry which is preliminary data.</text>
</comment>
<dbReference type="EC" id="2.7.1.31" evidence="2"/>
<dbReference type="InterPro" id="IPR027417">
    <property type="entry name" value="P-loop_NTPase"/>
</dbReference>